<dbReference type="EMBL" id="JAWWNJ010000065">
    <property type="protein sequence ID" value="KAK7012464.1"/>
    <property type="molecule type" value="Genomic_DNA"/>
</dbReference>
<organism evidence="3 4">
    <name type="scientific">Favolaschia claudopus</name>
    <dbReference type="NCBI Taxonomy" id="2862362"/>
    <lineage>
        <taxon>Eukaryota</taxon>
        <taxon>Fungi</taxon>
        <taxon>Dikarya</taxon>
        <taxon>Basidiomycota</taxon>
        <taxon>Agaricomycotina</taxon>
        <taxon>Agaricomycetes</taxon>
        <taxon>Agaricomycetidae</taxon>
        <taxon>Agaricales</taxon>
        <taxon>Marasmiineae</taxon>
        <taxon>Mycenaceae</taxon>
        <taxon>Favolaschia</taxon>
    </lineage>
</organism>
<feature type="region of interest" description="Disordered" evidence="1">
    <location>
        <begin position="75"/>
        <end position="100"/>
    </location>
</feature>
<keyword evidence="4" id="KW-1185">Reference proteome</keyword>
<name>A0AAW0AI42_9AGAR</name>
<dbReference type="Pfam" id="PF00172">
    <property type="entry name" value="Zn_clus"/>
    <property type="match status" value="1"/>
</dbReference>
<dbReference type="PROSITE" id="PS00463">
    <property type="entry name" value="ZN2_CY6_FUNGAL_1"/>
    <property type="match status" value="1"/>
</dbReference>
<dbReference type="GO" id="GO:0000981">
    <property type="term" value="F:DNA-binding transcription factor activity, RNA polymerase II-specific"/>
    <property type="evidence" value="ECO:0007669"/>
    <property type="project" value="InterPro"/>
</dbReference>
<gene>
    <name evidence="3" type="ORF">R3P38DRAFT_3364719</name>
</gene>
<dbReference type="SMART" id="SM00066">
    <property type="entry name" value="GAL4"/>
    <property type="match status" value="1"/>
</dbReference>
<dbReference type="InterPro" id="IPR036864">
    <property type="entry name" value="Zn2-C6_fun-type_DNA-bd_sf"/>
</dbReference>
<dbReference type="Gene3D" id="4.10.240.10">
    <property type="entry name" value="Zn(2)-C6 fungal-type DNA-binding domain"/>
    <property type="match status" value="1"/>
</dbReference>
<evidence type="ECO:0000313" key="3">
    <source>
        <dbReference type="EMBL" id="KAK7012464.1"/>
    </source>
</evidence>
<dbReference type="CDD" id="cd00067">
    <property type="entry name" value="GAL4"/>
    <property type="match status" value="1"/>
</dbReference>
<dbReference type="Proteomes" id="UP001362999">
    <property type="component" value="Unassembled WGS sequence"/>
</dbReference>
<accession>A0AAW0AI42</accession>
<dbReference type="GO" id="GO:0008270">
    <property type="term" value="F:zinc ion binding"/>
    <property type="evidence" value="ECO:0007669"/>
    <property type="project" value="InterPro"/>
</dbReference>
<feature type="compositionally biased region" description="Polar residues" evidence="1">
    <location>
        <begin position="79"/>
        <end position="89"/>
    </location>
</feature>
<dbReference type="SUPFAM" id="SSF57701">
    <property type="entry name" value="Zn2/Cys6 DNA-binding domain"/>
    <property type="match status" value="1"/>
</dbReference>
<comment type="caution">
    <text evidence="3">The sequence shown here is derived from an EMBL/GenBank/DDBJ whole genome shotgun (WGS) entry which is preliminary data.</text>
</comment>
<evidence type="ECO:0000256" key="1">
    <source>
        <dbReference type="SAM" id="MobiDB-lite"/>
    </source>
</evidence>
<feature type="non-terminal residue" evidence="3">
    <location>
        <position position="1"/>
    </location>
</feature>
<protein>
    <recommendedName>
        <fullName evidence="2">Zn(2)-C6 fungal-type domain-containing protein</fullName>
    </recommendedName>
</protein>
<proteinExistence type="predicted"/>
<reference evidence="3 4" key="1">
    <citation type="journal article" date="2024" name="J Genomics">
        <title>Draft genome sequencing and assembly of Favolaschia claudopus CIRM-BRFM 2984 isolated from oak limbs.</title>
        <authorList>
            <person name="Navarro D."/>
            <person name="Drula E."/>
            <person name="Chaduli D."/>
            <person name="Cazenave R."/>
            <person name="Ahrendt S."/>
            <person name="Wang J."/>
            <person name="Lipzen A."/>
            <person name="Daum C."/>
            <person name="Barry K."/>
            <person name="Grigoriev I.V."/>
            <person name="Favel A."/>
            <person name="Rosso M.N."/>
            <person name="Martin F."/>
        </authorList>
    </citation>
    <scope>NUCLEOTIDE SEQUENCE [LARGE SCALE GENOMIC DNA]</scope>
    <source>
        <strain evidence="3 4">CIRM-BRFM 2984</strain>
    </source>
</reference>
<dbReference type="PROSITE" id="PS50048">
    <property type="entry name" value="ZN2_CY6_FUNGAL_2"/>
    <property type="match status" value="1"/>
</dbReference>
<evidence type="ECO:0000313" key="4">
    <source>
        <dbReference type="Proteomes" id="UP001362999"/>
    </source>
</evidence>
<dbReference type="AlphaFoldDB" id="A0AAW0AI42"/>
<evidence type="ECO:0000259" key="2">
    <source>
        <dbReference type="PROSITE" id="PS50048"/>
    </source>
</evidence>
<dbReference type="InterPro" id="IPR001138">
    <property type="entry name" value="Zn2Cys6_DnaBD"/>
</dbReference>
<sequence>MGRSFRFIMESPQDHEMHGKRLRLITSCDQCRVKKKKCFQPSPETNSKCEACTAANIRCRFRDRKRYFAERRRGLPGSSAASDVSSPLRSSDAAVSQEAPSLPTAFPPTCSSYITRSYGCFVNPSHDLDAYKPVQSLTGPSPAHILDINPCGWHFPDWASANMEHSQVDTSYERFY</sequence>
<feature type="domain" description="Zn(2)-C6 fungal-type" evidence="2">
    <location>
        <begin position="27"/>
        <end position="61"/>
    </location>
</feature>